<dbReference type="InterPro" id="IPR036390">
    <property type="entry name" value="WH_DNA-bd_sf"/>
</dbReference>
<dbReference type="Proteomes" id="UP000198661">
    <property type="component" value="Unassembled WGS sequence"/>
</dbReference>
<dbReference type="PROSITE" id="PS50949">
    <property type="entry name" value="HTH_GNTR"/>
    <property type="match status" value="1"/>
</dbReference>
<dbReference type="InterPro" id="IPR036388">
    <property type="entry name" value="WH-like_DNA-bd_sf"/>
</dbReference>
<keyword evidence="2" id="KW-0238">DNA-binding</keyword>
<evidence type="ECO:0000313" key="6">
    <source>
        <dbReference type="Proteomes" id="UP000198661"/>
    </source>
</evidence>
<reference evidence="6" key="1">
    <citation type="submission" date="2016-10" db="EMBL/GenBank/DDBJ databases">
        <authorList>
            <person name="Varghese N."/>
            <person name="Submissions S."/>
        </authorList>
    </citation>
    <scope>NUCLEOTIDE SEQUENCE [LARGE SCALE GENOMIC DNA]</scope>
    <source>
        <strain evidence="6">DSM 44945</strain>
    </source>
</reference>
<organism evidence="5 6">
    <name type="scientific">Planifilum fulgidum</name>
    <dbReference type="NCBI Taxonomy" id="201973"/>
    <lineage>
        <taxon>Bacteria</taxon>
        <taxon>Bacillati</taxon>
        <taxon>Bacillota</taxon>
        <taxon>Bacilli</taxon>
        <taxon>Bacillales</taxon>
        <taxon>Thermoactinomycetaceae</taxon>
        <taxon>Planifilum</taxon>
    </lineage>
</organism>
<dbReference type="GO" id="GO:0045892">
    <property type="term" value="P:negative regulation of DNA-templated transcription"/>
    <property type="evidence" value="ECO:0007669"/>
    <property type="project" value="TreeGrafter"/>
</dbReference>
<dbReference type="InterPro" id="IPR000524">
    <property type="entry name" value="Tscrpt_reg_HTH_GntR"/>
</dbReference>
<evidence type="ECO:0000259" key="4">
    <source>
        <dbReference type="PROSITE" id="PS50949"/>
    </source>
</evidence>
<dbReference type="PRINTS" id="PR00035">
    <property type="entry name" value="HTHGNTR"/>
</dbReference>
<dbReference type="AlphaFoldDB" id="A0A1I2MYV2"/>
<evidence type="ECO:0000256" key="2">
    <source>
        <dbReference type="ARBA" id="ARBA00023125"/>
    </source>
</evidence>
<keyword evidence="6" id="KW-1185">Reference proteome</keyword>
<gene>
    <name evidence="5" type="ORF">SAMN04488025_11062</name>
</gene>
<proteinExistence type="predicted"/>
<dbReference type="InterPro" id="IPR011663">
    <property type="entry name" value="UTRA"/>
</dbReference>
<dbReference type="EMBL" id="FOOK01000010">
    <property type="protein sequence ID" value="SFF96623.1"/>
    <property type="molecule type" value="Genomic_DNA"/>
</dbReference>
<dbReference type="RefSeq" id="WP_092037550.1">
    <property type="nucleotide sequence ID" value="NZ_FOOK01000010.1"/>
</dbReference>
<dbReference type="Gene3D" id="3.40.1410.10">
    <property type="entry name" value="Chorismate lyase-like"/>
    <property type="match status" value="1"/>
</dbReference>
<dbReference type="SMART" id="SM00866">
    <property type="entry name" value="UTRA"/>
    <property type="match status" value="1"/>
</dbReference>
<protein>
    <submittedName>
        <fullName evidence="5">GntR family transcriptional regulator</fullName>
    </submittedName>
</protein>
<dbReference type="InterPro" id="IPR050679">
    <property type="entry name" value="Bact_HTH_transcr_reg"/>
</dbReference>
<dbReference type="Pfam" id="PF07702">
    <property type="entry name" value="UTRA"/>
    <property type="match status" value="1"/>
</dbReference>
<dbReference type="CDD" id="cd07377">
    <property type="entry name" value="WHTH_GntR"/>
    <property type="match status" value="1"/>
</dbReference>
<dbReference type="Pfam" id="PF00392">
    <property type="entry name" value="GntR"/>
    <property type="match status" value="1"/>
</dbReference>
<dbReference type="SUPFAM" id="SSF46785">
    <property type="entry name" value="Winged helix' DNA-binding domain"/>
    <property type="match status" value="1"/>
</dbReference>
<dbReference type="Gene3D" id="1.10.10.10">
    <property type="entry name" value="Winged helix-like DNA-binding domain superfamily/Winged helix DNA-binding domain"/>
    <property type="match status" value="1"/>
</dbReference>
<dbReference type="InterPro" id="IPR028978">
    <property type="entry name" value="Chorismate_lyase_/UTRA_dom_sf"/>
</dbReference>
<dbReference type="PANTHER" id="PTHR44846:SF1">
    <property type="entry name" value="MANNOSYL-D-GLYCERATE TRANSPORT_METABOLISM SYSTEM REPRESSOR MNGR-RELATED"/>
    <property type="match status" value="1"/>
</dbReference>
<dbReference type="SMART" id="SM00345">
    <property type="entry name" value="HTH_GNTR"/>
    <property type="match status" value="1"/>
</dbReference>
<feature type="domain" description="HTH gntR-type" evidence="4">
    <location>
        <begin position="7"/>
        <end position="75"/>
    </location>
</feature>
<evidence type="ECO:0000256" key="1">
    <source>
        <dbReference type="ARBA" id="ARBA00023015"/>
    </source>
</evidence>
<dbReference type="OrthoDB" id="457376at2"/>
<dbReference type="PANTHER" id="PTHR44846">
    <property type="entry name" value="MANNOSYL-D-GLYCERATE TRANSPORT/METABOLISM SYSTEM REPRESSOR MNGR-RELATED"/>
    <property type="match status" value="1"/>
</dbReference>
<evidence type="ECO:0000313" key="5">
    <source>
        <dbReference type="EMBL" id="SFF96623.1"/>
    </source>
</evidence>
<dbReference type="SUPFAM" id="SSF64288">
    <property type="entry name" value="Chorismate lyase-like"/>
    <property type="match status" value="1"/>
</dbReference>
<dbReference type="GO" id="GO:0003677">
    <property type="term" value="F:DNA binding"/>
    <property type="evidence" value="ECO:0007669"/>
    <property type="project" value="UniProtKB-KW"/>
</dbReference>
<evidence type="ECO:0000256" key="3">
    <source>
        <dbReference type="ARBA" id="ARBA00023163"/>
    </source>
</evidence>
<name>A0A1I2MYV2_9BACL</name>
<sequence>MPSGSGQPLYKQLVAYFKEKIESGEWAVGTQIPSERELCKQFDVSRITVRQAIAVAEKEGLLQAVQGKGTFVAKPKIHQELQQITSFKETMTMWGMVPRTKVLRIESEPADLAIASVLGIPEGGPVVHLELIGYGDDLPMVYYHSTFSHPIGKRLAEEAKKLEEAGEGFSTYDLYARAGLEQPGMVKQTYEVGAASARVGELLQIPEGQPLFHVTSIFSSRAERPLEFRTAYYRGDKYKFYITRRL</sequence>
<keyword evidence="1" id="KW-0805">Transcription regulation</keyword>
<dbReference type="GO" id="GO:0003700">
    <property type="term" value="F:DNA-binding transcription factor activity"/>
    <property type="evidence" value="ECO:0007669"/>
    <property type="project" value="InterPro"/>
</dbReference>
<dbReference type="FunFam" id="1.10.10.10:FF:000079">
    <property type="entry name" value="GntR family transcriptional regulator"/>
    <property type="match status" value="1"/>
</dbReference>
<dbReference type="STRING" id="201973.SAMN04488025_11062"/>
<keyword evidence="3" id="KW-0804">Transcription</keyword>
<accession>A0A1I2MYV2</accession>